<dbReference type="AlphaFoldDB" id="A0A2G2ZNK6"/>
<proteinExistence type="predicted"/>
<feature type="domain" description="CCHC-type" evidence="3">
    <location>
        <begin position="69"/>
        <end position="82"/>
    </location>
</feature>
<keyword evidence="1" id="KW-0862">Zinc</keyword>
<dbReference type="OMA" id="ETINAGP"/>
<dbReference type="Proteomes" id="UP000222542">
    <property type="component" value="Unassembled WGS sequence"/>
</dbReference>
<organism evidence="4 5">
    <name type="scientific">Capsicum annuum</name>
    <name type="common">Capsicum pepper</name>
    <dbReference type="NCBI Taxonomy" id="4072"/>
    <lineage>
        <taxon>Eukaryota</taxon>
        <taxon>Viridiplantae</taxon>
        <taxon>Streptophyta</taxon>
        <taxon>Embryophyta</taxon>
        <taxon>Tracheophyta</taxon>
        <taxon>Spermatophyta</taxon>
        <taxon>Magnoliopsida</taxon>
        <taxon>eudicotyledons</taxon>
        <taxon>Gunneridae</taxon>
        <taxon>Pentapetalae</taxon>
        <taxon>asterids</taxon>
        <taxon>lamiids</taxon>
        <taxon>Solanales</taxon>
        <taxon>Solanaceae</taxon>
        <taxon>Solanoideae</taxon>
        <taxon>Capsiceae</taxon>
        <taxon>Capsicum</taxon>
    </lineage>
</organism>
<dbReference type="Gramene" id="PHT83567">
    <property type="protein sequence ID" value="PHT83567"/>
    <property type="gene ID" value="T459_12010"/>
</dbReference>
<dbReference type="PANTHER" id="PTHR31286:SF99">
    <property type="entry name" value="DUF4283 DOMAIN-CONTAINING PROTEIN"/>
    <property type="match status" value="1"/>
</dbReference>
<dbReference type="GO" id="GO:0008270">
    <property type="term" value="F:zinc ion binding"/>
    <property type="evidence" value="ECO:0007669"/>
    <property type="project" value="UniProtKB-KW"/>
</dbReference>
<keyword evidence="1" id="KW-0479">Metal-binding</keyword>
<evidence type="ECO:0000256" key="1">
    <source>
        <dbReference type="PROSITE-ProRule" id="PRU00047"/>
    </source>
</evidence>
<keyword evidence="5" id="KW-1185">Reference proteome</keyword>
<protein>
    <recommendedName>
        <fullName evidence="3">CCHC-type domain-containing protein</fullName>
    </recommendedName>
</protein>
<evidence type="ECO:0000313" key="5">
    <source>
        <dbReference type="Proteomes" id="UP000222542"/>
    </source>
</evidence>
<dbReference type="PANTHER" id="PTHR31286">
    <property type="entry name" value="GLYCINE-RICH CELL WALL STRUCTURAL PROTEIN 1.8-LIKE"/>
    <property type="match status" value="1"/>
</dbReference>
<dbReference type="InterPro" id="IPR001878">
    <property type="entry name" value="Znf_CCHC"/>
</dbReference>
<sequence length="121" mass="13836">MEFYDSNMLQRVGRKIVWLRKIDAYTSATLRGRYARICVQVPMNNPLRSSVTIGTYNQLLQYEGKGFLCKSCGKIGHTKEQCSIEDVKTPEVSQSYESGKSSTTDEWTTISFNRQRKGPLK</sequence>
<feature type="region of interest" description="Disordered" evidence="2">
    <location>
        <begin position="89"/>
        <end position="121"/>
    </location>
</feature>
<evidence type="ECO:0000259" key="3">
    <source>
        <dbReference type="PROSITE" id="PS50158"/>
    </source>
</evidence>
<evidence type="ECO:0000256" key="2">
    <source>
        <dbReference type="SAM" id="MobiDB-lite"/>
    </source>
</evidence>
<accession>A0A2G2ZNK6</accession>
<dbReference type="InterPro" id="IPR040256">
    <property type="entry name" value="At4g02000-like"/>
</dbReference>
<keyword evidence="1" id="KW-0863">Zinc-finger</keyword>
<name>A0A2G2ZNK6_CAPAN</name>
<dbReference type="STRING" id="4072.A0A2G2ZNK6"/>
<feature type="compositionally biased region" description="Polar residues" evidence="2">
    <location>
        <begin position="91"/>
        <end position="113"/>
    </location>
</feature>
<dbReference type="PROSITE" id="PS50158">
    <property type="entry name" value="ZF_CCHC"/>
    <property type="match status" value="1"/>
</dbReference>
<dbReference type="EMBL" id="AYRZ02000004">
    <property type="protein sequence ID" value="PHT83567.1"/>
    <property type="molecule type" value="Genomic_DNA"/>
</dbReference>
<reference evidence="4 5" key="2">
    <citation type="journal article" date="2017" name="Genome Biol.">
        <title>New reference genome sequences of hot pepper reveal the massive evolution of plant disease-resistance genes by retroduplication.</title>
        <authorList>
            <person name="Kim S."/>
            <person name="Park J."/>
            <person name="Yeom S.I."/>
            <person name="Kim Y.M."/>
            <person name="Seo E."/>
            <person name="Kim K.T."/>
            <person name="Kim M.S."/>
            <person name="Lee J.M."/>
            <person name="Cheong K."/>
            <person name="Shin H.S."/>
            <person name="Kim S.B."/>
            <person name="Han K."/>
            <person name="Lee J."/>
            <person name="Park M."/>
            <person name="Lee H.A."/>
            <person name="Lee H.Y."/>
            <person name="Lee Y."/>
            <person name="Oh S."/>
            <person name="Lee J.H."/>
            <person name="Choi E."/>
            <person name="Choi E."/>
            <person name="Lee S.E."/>
            <person name="Jeon J."/>
            <person name="Kim H."/>
            <person name="Choi G."/>
            <person name="Song H."/>
            <person name="Lee J."/>
            <person name="Lee S.C."/>
            <person name="Kwon J.K."/>
            <person name="Lee H.Y."/>
            <person name="Koo N."/>
            <person name="Hong Y."/>
            <person name="Kim R.W."/>
            <person name="Kang W.H."/>
            <person name="Huh J.H."/>
            <person name="Kang B.C."/>
            <person name="Yang T.J."/>
            <person name="Lee Y.H."/>
            <person name="Bennetzen J.L."/>
            <person name="Choi D."/>
        </authorList>
    </citation>
    <scope>NUCLEOTIDE SEQUENCE [LARGE SCALE GENOMIC DNA]</scope>
    <source>
        <strain evidence="5">cv. CM334</strain>
    </source>
</reference>
<reference evidence="4 5" key="1">
    <citation type="journal article" date="2014" name="Nat. Genet.">
        <title>Genome sequence of the hot pepper provides insights into the evolution of pungency in Capsicum species.</title>
        <authorList>
            <person name="Kim S."/>
            <person name="Park M."/>
            <person name="Yeom S.I."/>
            <person name="Kim Y.M."/>
            <person name="Lee J.M."/>
            <person name="Lee H.A."/>
            <person name="Seo E."/>
            <person name="Choi J."/>
            <person name="Cheong K."/>
            <person name="Kim K.T."/>
            <person name="Jung K."/>
            <person name="Lee G.W."/>
            <person name="Oh S.K."/>
            <person name="Bae C."/>
            <person name="Kim S.B."/>
            <person name="Lee H.Y."/>
            <person name="Kim S.Y."/>
            <person name="Kim M.S."/>
            <person name="Kang B.C."/>
            <person name="Jo Y.D."/>
            <person name="Yang H.B."/>
            <person name="Jeong H.J."/>
            <person name="Kang W.H."/>
            <person name="Kwon J.K."/>
            <person name="Shin C."/>
            <person name="Lim J.Y."/>
            <person name="Park J.H."/>
            <person name="Huh J.H."/>
            <person name="Kim J.S."/>
            <person name="Kim B.D."/>
            <person name="Cohen O."/>
            <person name="Paran I."/>
            <person name="Suh M.C."/>
            <person name="Lee S.B."/>
            <person name="Kim Y.K."/>
            <person name="Shin Y."/>
            <person name="Noh S.J."/>
            <person name="Park J."/>
            <person name="Seo Y.S."/>
            <person name="Kwon S.Y."/>
            <person name="Kim H.A."/>
            <person name="Park J.M."/>
            <person name="Kim H.J."/>
            <person name="Choi S.B."/>
            <person name="Bosland P.W."/>
            <person name="Reeves G."/>
            <person name="Jo S.H."/>
            <person name="Lee B.W."/>
            <person name="Cho H.T."/>
            <person name="Choi H.S."/>
            <person name="Lee M.S."/>
            <person name="Yu Y."/>
            <person name="Do Choi Y."/>
            <person name="Park B.S."/>
            <person name="van Deynze A."/>
            <person name="Ashrafi H."/>
            <person name="Hill T."/>
            <person name="Kim W.T."/>
            <person name="Pai H.S."/>
            <person name="Ahn H.K."/>
            <person name="Yeam I."/>
            <person name="Giovannoni J.J."/>
            <person name="Rose J.K."/>
            <person name="Sorensen I."/>
            <person name="Lee S.J."/>
            <person name="Kim R.W."/>
            <person name="Choi I.Y."/>
            <person name="Choi B.S."/>
            <person name="Lim J.S."/>
            <person name="Lee Y.H."/>
            <person name="Choi D."/>
        </authorList>
    </citation>
    <scope>NUCLEOTIDE SEQUENCE [LARGE SCALE GENOMIC DNA]</scope>
    <source>
        <strain evidence="5">cv. CM334</strain>
    </source>
</reference>
<evidence type="ECO:0000313" key="4">
    <source>
        <dbReference type="EMBL" id="PHT83567.1"/>
    </source>
</evidence>
<dbReference type="GO" id="GO:0003676">
    <property type="term" value="F:nucleic acid binding"/>
    <property type="evidence" value="ECO:0007669"/>
    <property type="project" value="InterPro"/>
</dbReference>
<comment type="caution">
    <text evidence="4">The sequence shown here is derived from an EMBL/GenBank/DDBJ whole genome shotgun (WGS) entry which is preliminary data.</text>
</comment>
<gene>
    <name evidence="4" type="ORF">T459_12010</name>
</gene>